<dbReference type="RefSeq" id="WP_015264057.1">
    <property type="nucleotide sequence ID" value="NC_019904.1"/>
</dbReference>
<evidence type="ECO:0000313" key="3">
    <source>
        <dbReference type="Proteomes" id="UP000010796"/>
    </source>
</evidence>
<proteinExistence type="predicted"/>
<organism evidence="2 3">
    <name type="scientific">Echinicola vietnamensis (strain DSM 17526 / LMG 23754 / KMM 6221)</name>
    <dbReference type="NCBI Taxonomy" id="926556"/>
    <lineage>
        <taxon>Bacteria</taxon>
        <taxon>Pseudomonadati</taxon>
        <taxon>Bacteroidota</taxon>
        <taxon>Cytophagia</taxon>
        <taxon>Cytophagales</taxon>
        <taxon>Cyclobacteriaceae</taxon>
        <taxon>Echinicola</taxon>
    </lineage>
</organism>
<name>L0FRC8_ECHVK</name>
<evidence type="ECO:0000256" key="1">
    <source>
        <dbReference type="SAM" id="SignalP"/>
    </source>
</evidence>
<feature type="signal peptide" evidence="1">
    <location>
        <begin position="1"/>
        <end position="24"/>
    </location>
</feature>
<dbReference type="KEGG" id="evi:Echvi_0192"/>
<dbReference type="Proteomes" id="UP000010796">
    <property type="component" value="Chromosome"/>
</dbReference>
<keyword evidence="3" id="KW-1185">Reference proteome</keyword>
<evidence type="ECO:0000313" key="2">
    <source>
        <dbReference type="EMBL" id="AGA76489.1"/>
    </source>
</evidence>
<reference evidence="3" key="1">
    <citation type="submission" date="2012-02" db="EMBL/GenBank/DDBJ databases">
        <title>The complete genome of Echinicola vietnamensis DSM 17526.</title>
        <authorList>
            <person name="Lucas S."/>
            <person name="Copeland A."/>
            <person name="Lapidus A."/>
            <person name="Glavina del Rio T."/>
            <person name="Dalin E."/>
            <person name="Tice H."/>
            <person name="Bruce D."/>
            <person name="Goodwin L."/>
            <person name="Pitluck S."/>
            <person name="Peters L."/>
            <person name="Ovchinnikova G."/>
            <person name="Teshima H."/>
            <person name="Kyrpides N."/>
            <person name="Mavromatis K."/>
            <person name="Ivanova N."/>
            <person name="Brettin T."/>
            <person name="Detter J.C."/>
            <person name="Han C."/>
            <person name="Larimer F."/>
            <person name="Land M."/>
            <person name="Hauser L."/>
            <person name="Markowitz V."/>
            <person name="Cheng J.-F."/>
            <person name="Hugenholtz P."/>
            <person name="Woyke T."/>
            <person name="Wu D."/>
            <person name="Brambilla E."/>
            <person name="Klenk H.-P."/>
            <person name="Eisen J.A."/>
        </authorList>
    </citation>
    <scope>NUCLEOTIDE SEQUENCE [LARGE SCALE GENOMIC DNA]</scope>
    <source>
        <strain evidence="3">DSM 17526 / LMG 23754 / KMM 6221</strain>
    </source>
</reference>
<protein>
    <submittedName>
        <fullName evidence="2">Uncharacterized protein</fullName>
    </submittedName>
</protein>
<keyword evidence="1" id="KW-0732">Signal</keyword>
<dbReference type="EMBL" id="CP003346">
    <property type="protein sequence ID" value="AGA76489.1"/>
    <property type="molecule type" value="Genomic_DNA"/>
</dbReference>
<dbReference type="OrthoDB" id="837562at2"/>
<dbReference type="HOGENOM" id="CLU_1335772_0_0_10"/>
<gene>
    <name evidence="2" type="ordered locus">Echvi_0192</name>
</gene>
<dbReference type="AlphaFoldDB" id="L0FRC8"/>
<accession>L0FRC8</accession>
<feature type="chain" id="PRO_5003941761" evidence="1">
    <location>
        <begin position="25"/>
        <end position="205"/>
    </location>
</feature>
<sequence length="205" mass="23374">MKKTFIPMITRLLFVGLLASVWMACESEDEEPETPEQEAEEEIPEEARCFIDKNAWAMGLDHENHHIKFIELPSFDAAKAGEGDILWLYLELETEGDEHEHIGAVKFKELKPEEIPDGAAAGEYVKLLIRIDEPTWYFGSDTENVHVQGYDSEPSGGYDPSTFETHNGVAEIATGDDWEYYEVVLKRYPYYSINVGAKMEVECEE</sequence>
<dbReference type="PROSITE" id="PS51257">
    <property type="entry name" value="PROKAR_LIPOPROTEIN"/>
    <property type="match status" value="1"/>
</dbReference>